<reference evidence="2" key="1">
    <citation type="journal article" date="2019" name="Int. J. Syst. Evol. Microbiol.">
        <title>The Global Catalogue of Microorganisms (GCM) 10K type strain sequencing project: providing services to taxonomists for standard genome sequencing and annotation.</title>
        <authorList>
            <consortium name="The Broad Institute Genomics Platform"/>
            <consortium name="The Broad Institute Genome Sequencing Center for Infectious Disease"/>
            <person name="Wu L."/>
            <person name="Ma J."/>
        </authorList>
    </citation>
    <scope>NUCLEOTIDE SEQUENCE [LARGE SCALE GENOMIC DNA]</scope>
    <source>
        <strain evidence="2">CGMCC 1.12606</strain>
    </source>
</reference>
<dbReference type="EMBL" id="BMFH01000001">
    <property type="protein sequence ID" value="GGD43464.1"/>
    <property type="molecule type" value="Genomic_DNA"/>
</dbReference>
<gene>
    <name evidence="1" type="ORF">GCM10011361_08030</name>
</gene>
<dbReference type="RefSeq" id="WP_188369409.1">
    <property type="nucleotide sequence ID" value="NZ_BMFH01000001.1"/>
</dbReference>
<evidence type="ECO:0000313" key="1">
    <source>
        <dbReference type="EMBL" id="GGD43464.1"/>
    </source>
</evidence>
<keyword evidence="2" id="KW-1185">Reference proteome</keyword>
<proteinExistence type="predicted"/>
<protein>
    <submittedName>
        <fullName evidence="1">Uncharacterized protein</fullName>
    </submittedName>
</protein>
<accession>A0ABQ1QUV6</accession>
<organism evidence="1 2">
    <name type="scientific">Muriicola marianensis</name>
    <dbReference type="NCBI Taxonomy" id="1324801"/>
    <lineage>
        <taxon>Bacteria</taxon>
        <taxon>Pseudomonadati</taxon>
        <taxon>Bacteroidota</taxon>
        <taxon>Flavobacteriia</taxon>
        <taxon>Flavobacteriales</taxon>
        <taxon>Flavobacteriaceae</taxon>
        <taxon>Muriicola</taxon>
    </lineage>
</organism>
<sequence length="85" mass="9841">MKQNRKIKLLWDFRGPDALEIAKHHAVHLSDFIKKEKLPLDISGFDSLSEQHAVAYLVVEESMMIQIRDALLPHRGEVYLEKESS</sequence>
<dbReference type="Proteomes" id="UP000625780">
    <property type="component" value="Unassembled WGS sequence"/>
</dbReference>
<name>A0ABQ1QUV6_9FLAO</name>
<comment type="caution">
    <text evidence="1">The sequence shown here is derived from an EMBL/GenBank/DDBJ whole genome shotgun (WGS) entry which is preliminary data.</text>
</comment>
<evidence type="ECO:0000313" key="2">
    <source>
        <dbReference type="Proteomes" id="UP000625780"/>
    </source>
</evidence>